<feature type="compositionally biased region" description="Basic residues" evidence="2">
    <location>
        <begin position="191"/>
        <end position="213"/>
    </location>
</feature>
<dbReference type="EMBL" id="CAMXCT010002524">
    <property type="protein sequence ID" value="CAI3998674.1"/>
    <property type="molecule type" value="Genomic_DNA"/>
</dbReference>
<comment type="caution">
    <text evidence="4">The sequence shown here is derived from an EMBL/GenBank/DDBJ whole genome shotgun (WGS) entry which is preliminary data.</text>
</comment>
<name>A0A9P1G2M0_9DINO</name>
<keyword evidence="1" id="KW-0106">Calcium</keyword>
<sequence>MPAVGDAVVVQGLPACQGFNGRRGRVEQASGETYQVRLSGGLRVQVLASNLSAAEVPYGDGSAADSTDSTDTSDEEETSETRRRSLVTDFFALLDPAGKKMLRGPEMYHLAKACGFQDGREEWDDEYEALCKLCHVSDGFCLEDFEKLLSDQDLPTFCATSEIPWLMEQSAKSLLPAARNSLTSTSTEVKRKSRRRSSTKSSTKRGSRGRARFSRQEKVRKTIQESQDRRDAIGFLFHTLDADGDQRLNLPELERFASMCGFSGEWQTEYEVMCEVLKIPSSKGVDFLQFNRLVSDEKSNAYCSDEELQQMVMYLKSERREIASRLAAIRIQAGARGFLTRSQARRSALEVPSLSSTAGRDSDDSHAISFCWKSV</sequence>
<reference evidence="5" key="2">
    <citation type="submission" date="2024-04" db="EMBL/GenBank/DDBJ databases">
        <authorList>
            <person name="Chen Y."/>
            <person name="Shah S."/>
            <person name="Dougan E. K."/>
            <person name="Thang M."/>
            <person name="Chan C."/>
        </authorList>
    </citation>
    <scope>NUCLEOTIDE SEQUENCE [LARGE SCALE GENOMIC DNA]</scope>
</reference>
<dbReference type="SUPFAM" id="SSF47473">
    <property type="entry name" value="EF-hand"/>
    <property type="match status" value="1"/>
</dbReference>
<dbReference type="Proteomes" id="UP001152797">
    <property type="component" value="Unassembled WGS sequence"/>
</dbReference>
<dbReference type="EMBL" id="CAMXCT020002524">
    <property type="protein sequence ID" value="CAL1152049.1"/>
    <property type="molecule type" value="Genomic_DNA"/>
</dbReference>
<dbReference type="GO" id="GO:0005509">
    <property type="term" value="F:calcium ion binding"/>
    <property type="evidence" value="ECO:0007669"/>
    <property type="project" value="InterPro"/>
</dbReference>
<dbReference type="OrthoDB" id="424077at2759"/>
<organism evidence="4">
    <name type="scientific">Cladocopium goreaui</name>
    <dbReference type="NCBI Taxonomy" id="2562237"/>
    <lineage>
        <taxon>Eukaryota</taxon>
        <taxon>Sar</taxon>
        <taxon>Alveolata</taxon>
        <taxon>Dinophyceae</taxon>
        <taxon>Suessiales</taxon>
        <taxon>Symbiodiniaceae</taxon>
        <taxon>Cladocopium</taxon>
    </lineage>
</organism>
<evidence type="ECO:0000256" key="2">
    <source>
        <dbReference type="SAM" id="MobiDB-lite"/>
    </source>
</evidence>
<reference evidence="4" key="1">
    <citation type="submission" date="2022-10" db="EMBL/GenBank/DDBJ databases">
        <authorList>
            <person name="Chen Y."/>
            <person name="Dougan E. K."/>
            <person name="Chan C."/>
            <person name="Rhodes N."/>
            <person name="Thang M."/>
        </authorList>
    </citation>
    <scope>NUCLEOTIDE SEQUENCE</scope>
</reference>
<feature type="region of interest" description="Disordered" evidence="2">
    <location>
        <begin position="182"/>
        <end position="226"/>
    </location>
</feature>
<feature type="domain" description="EF-hand" evidence="3">
    <location>
        <begin position="228"/>
        <end position="263"/>
    </location>
</feature>
<dbReference type="Gene3D" id="1.10.238.10">
    <property type="entry name" value="EF-hand"/>
    <property type="match status" value="1"/>
</dbReference>
<feature type="compositionally biased region" description="Basic and acidic residues" evidence="2">
    <location>
        <begin position="214"/>
        <end position="226"/>
    </location>
</feature>
<dbReference type="PROSITE" id="PS50222">
    <property type="entry name" value="EF_HAND_2"/>
    <property type="match status" value="1"/>
</dbReference>
<protein>
    <submittedName>
        <fullName evidence="6">EF-hand domain-containing protein</fullName>
    </submittedName>
</protein>
<proteinExistence type="predicted"/>
<dbReference type="InterPro" id="IPR018247">
    <property type="entry name" value="EF_Hand_1_Ca_BS"/>
</dbReference>
<dbReference type="InterPro" id="IPR002048">
    <property type="entry name" value="EF_hand_dom"/>
</dbReference>
<dbReference type="PROSITE" id="PS00018">
    <property type="entry name" value="EF_HAND_1"/>
    <property type="match status" value="1"/>
</dbReference>
<gene>
    <name evidence="4" type="ORF">C1SCF055_LOCUS24951</name>
</gene>
<evidence type="ECO:0000313" key="5">
    <source>
        <dbReference type="EMBL" id="CAL1152049.1"/>
    </source>
</evidence>
<feature type="region of interest" description="Disordered" evidence="2">
    <location>
        <begin position="58"/>
        <end position="82"/>
    </location>
</feature>
<evidence type="ECO:0000256" key="1">
    <source>
        <dbReference type="ARBA" id="ARBA00022837"/>
    </source>
</evidence>
<evidence type="ECO:0000313" key="6">
    <source>
        <dbReference type="EMBL" id="CAL4785986.1"/>
    </source>
</evidence>
<accession>A0A9P1G2M0</accession>
<evidence type="ECO:0000259" key="3">
    <source>
        <dbReference type="PROSITE" id="PS50222"/>
    </source>
</evidence>
<dbReference type="EMBL" id="CAMXCT030002524">
    <property type="protein sequence ID" value="CAL4785986.1"/>
    <property type="molecule type" value="Genomic_DNA"/>
</dbReference>
<evidence type="ECO:0000313" key="7">
    <source>
        <dbReference type="Proteomes" id="UP001152797"/>
    </source>
</evidence>
<keyword evidence="7" id="KW-1185">Reference proteome</keyword>
<dbReference type="PROSITE" id="PS50096">
    <property type="entry name" value="IQ"/>
    <property type="match status" value="1"/>
</dbReference>
<dbReference type="InterPro" id="IPR011992">
    <property type="entry name" value="EF-hand-dom_pair"/>
</dbReference>
<evidence type="ECO:0000313" key="4">
    <source>
        <dbReference type="EMBL" id="CAI3998674.1"/>
    </source>
</evidence>
<dbReference type="AlphaFoldDB" id="A0A9P1G2M0"/>